<comment type="caution">
    <text evidence="1">The sequence shown here is derived from an EMBL/GenBank/DDBJ whole genome shotgun (WGS) entry which is preliminary data.</text>
</comment>
<protein>
    <submittedName>
        <fullName evidence="1">Uncharacterized protein</fullName>
    </submittedName>
</protein>
<dbReference type="EMBL" id="SOEG01000019">
    <property type="protein sequence ID" value="TDX49189.1"/>
    <property type="molecule type" value="Genomic_DNA"/>
</dbReference>
<gene>
    <name evidence="1" type="ORF">C7959_11910</name>
</gene>
<evidence type="ECO:0000313" key="2">
    <source>
        <dbReference type="Proteomes" id="UP000295832"/>
    </source>
</evidence>
<dbReference type="RefSeq" id="WP_166667952.1">
    <property type="nucleotide sequence ID" value="NZ_SOEG01000019.1"/>
</dbReference>
<proteinExistence type="predicted"/>
<evidence type="ECO:0000313" key="1">
    <source>
        <dbReference type="EMBL" id="TDX49189.1"/>
    </source>
</evidence>
<sequence length="56" mass="5776">MNLITPGVIQNLVSADSFAKLSDVSMGVYYKAKAKGDKAAMEQAAGYAVGSMSSAM</sequence>
<name>A0A4V3GXV0_9FIRM</name>
<accession>A0A4V3GXV0</accession>
<reference evidence="1 2" key="1">
    <citation type="submission" date="2019-03" db="EMBL/GenBank/DDBJ databases">
        <title>Subsurface microbial communities from deep shales in Ohio and West Virginia, USA.</title>
        <authorList>
            <person name="Wrighton K."/>
        </authorList>
    </citation>
    <scope>NUCLEOTIDE SEQUENCE [LARGE SCALE GENOMIC DNA]</scope>
    <source>
        <strain evidence="1 2">MSL 6dP</strain>
    </source>
</reference>
<organism evidence="1 2">
    <name type="scientific">Orenia marismortui</name>
    <dbReference type="NCBI Taxonomy" id="46469"/>
    <lineage>
        <taxon>Bacteria</taxon>
        <taxon>Bacillati</taxon>
        <taxon>Bacillota</taxon>
        <taxon>Clostridia</taxon>
        <taxon>Halanaerobiales</taxon>
        <taxon>Halobacteroidaceae</taxon>
        <taxon>Orenia</taxon>
    </lineage>
</organism>
<keyword evidence="2" id="KW-1185">Reference proteome</keyword>
<dbReference type="Proteomes" id="UP000295832">
    <property type="component" value="Unassembled WGS sequence"/>
</dbReference>
<dbReference type="AlphaFoldDB" id="A0A4V3GXV0"/>